<sequence>MTPTPKATADLQRILILCIGVLFFGLNLVDGNADDNAGQHHVMCLLSGIANSQVTAAAVTGSGASAKQIISSLNMSTSSIDWQKMFDTTLDDAKGNELPDALKDKPYAPDWKTHWSSWWKAAKHVKDSNIGQPAHELYKPIKSYVEKAAAHKQLRQLTLEAETLTAAYQESRRQAEETQKELAESKLKAALYGGDGKQTKPGAPHTRTAFTRWDAACTVAENGKSIVGDFFCLCTPDDGQEKTCANGYTPAQWNNNIAAPDSTWNNLQGSCATAKLSSTTSHDIRMAIGAFLQALTAKTKTGTTKTYLGTSDDGTCTGASTKLCVDYTDYFSKKPAKTYKDIPWLKSLEDAVTALENMHKQEEKANNLDAQLANLLNQANLIYTAAANGDLMTEIAIKAQVVPEGNPRQNVNCAQHNNNKTCVSPCKWESKGDKGTCKLDESKVKTPANAGTGEQTSKCTGLDTKERCEGVQGTPAPGKKSVCGWITYEDGKGTLDKPYCRDSSFLVNKQFALSVVSAAFAALLF</sequence>
<keyword evidence="4" id="KW-0336">GPI-anchor</keyword>
<evidence type="ECO:0000256" key="9">
    <source>
        <dbReference type="SAM" id="Coils"/>
    </source>
</evidence>
<comment type="function">
    <text evidence="1">VSG forms a coat on the surface of the parasite. The trypanosome evades the immune response of the host by expressing a series of antigenically distinct VSGs from an estimated 1000 VSG genes.</text>
</comment>
<keyword evidence="8" id="KW-0449">Lipoprotein</keyword>
<evidence type="ECO:0000256" key="5">
    <source>
        <dbReference type="ARBA" id="ARBA00022729"/>
    </source>
</evidence>
<evidence type="ECO:0000313" key="13">
    <source>
        <dbReference type="EMBL" id="APD72999.1"/>
    </source>
</evidence>
<dbReference type="EMBL" id="KC613503">
    <property type="protein sequence ID" value="AGH60934.1"/>
    <property type="molecule type" value="Genomic_DNA"/>
</dbReference>
<evidence type="ECO:0000256" key="1">
    <source>
        <dbReference type="ARBA" id="ARBA00002523"/>
    </source>
</evidence>
<proteinExistence type="predicted"/>
<evidence type="ECO:0000313" key="12">
    <source>
        <dbReference type="EMBL" id="AGH60934.1"/>
    </source>
</evidence>
<feature type="domain" description="Trypanosome variant surface glycoprotein C-terminal" evidence="10">
    <location>
        <begin position="413"/>
        <end position="524"/>
    </location>
</feature>
<dbReference type="VEuPathDB" id="TriTrypDB:Tb427_000207000"/>
<dbReference type="EMBL" id="KX699043">
    <property type="protein sequence ID" value="APD72999.1"/>
    <property type="molecule type" value="Genomic_DNA"/>
</dbReference>
<keyword evidence="6" id="KW-0472">Membrane</keyword>
<dbReference type="SUPFAM" id="SSF118251">
    <property type="entry name" value="Variant surface glycoprotein MITAT 1.2, VSG 221, C-terminal domain"/>
    <property type="match status" value="1"/>
</dbReference>
<evidence type="ECO:0000256" key="6">
    <source>
        <dbReference type="ARBA" id="ARBA00023136"/>
    </source>
</evidence>
<accession>M4SXX8</accession>
<reference evidence="12" key="2">
    <citation type="journal article" date="2014" name="Mol. Biochem. Parasitol.">
        <title>Capturing the variant surface glycoprotein repertoire (the VSGnome) of Trypanosoma brucei Lister 427.</title>
        <authorList>
            <person name="Cross G.A."/>
            <person name="Kim H.S."/>
            <person name="Wickstead B."/>
        </authorList>
    </citation>
    <scope>NUCLEOTIDE SEQUENCE</scope>
    <source>
        <strain evidence="12">Lister 427</strain>
    </source>
</reference>
<dbReference type="AlphaFoldDB" id="M4SXX8"/>
<evidence type="ECO:0000256" key="4">
    <source>
        <dbReference type="ARBA" id="ARBA00022622"/>
    </source>
</evidence>
<dbReference type="GO" id="GO:0005886">
    <property type="term" value="C:plasma membrane"/>
    <property type="evidence" value="ECO:0007669"/>
    <property type="project" value="UniProtKB-SubCell"/>
</dbReference>
<comment type="subcellular location">
    <subcellularLocation>
        <location evidence="2">Cell membrane</location>
        <topology evidence="2">Lipid-anchor</topology>
        <topology evidence="2">GPI-anchor</topology>
    </subcellularLocation>
</comment>
<dbReference type="Pfam" id="PF10659">
    <property type="entry name" value="Trypan_glycop_C"/>
    <property type="match status" value="1"/>
</dbReference>
<keyword evidence="9" id="KW-0175">Coiled coil</keyword>
<keyword evidence="3" id="KW-1003">Cell membrane</keyword>
<organism evidence="12">
    <name type="scientific">Trypanosoma brucei</name>
    <dbReference type="NCBI Taxonomy" id="5691"/>
    <lineage>
        <taxon>Eukaryota</taxon>
        <taxon>Discoba</taxon>
        <taxon>Euglenozoa</taxon>
        <taxon>Kinetoplastea</taxon>
        <taxon>Metakinetoplastina</taxon>
        <taxon>Trypanosomatida</taxon>
        <taxon>Trypanosomatidae</taxon>
        <taxon>Trypanosoma</taxon>
    </lineage>
</organism>
<evidence type="ECO:0000256" key="8">
    <source>
        <dbReference type="ARBA" id="ARBA00023288"/>
    </source>
</evidence>
<evidence type="ECO:0000256" key="7">
    <source>
        <dbReference type="ARBA" id="ARBA00023180"/>
    </source>
</evidence>
<keyword evidence="5" id="KW-0732">Signal</keyword>
<reference evidence="12" key="1">
    <citation type="submission" date="2013-02" db="EMBL/GenBank/DDBJ databases">
        <authorList>
            <person name="Cross G.A.M."/>
            <person name="Kim H.-S."/>
            <person name="Wickstead B."/>
        </authorList>
    </citation>
    <scope>NUCLEOTIDE SEQUENCE</scope>
    <source>
        <strain evidence="12">Lister 427</strain>
    </source>
</reference>
<dbReference type="InterPro" id="IPR025932">
    <property type="entry name" value="Trypano_VSG_B_N_dom"/>
</dbReference>
<evidence type="ECO:0000259" key="11">
    <source>
        <dbReference type="Pfam" id="PF13206"/>
    </source>
</evidence>
<feature type="domain" description="Trypanosome variant surface glycoprotein B-type N-terminal" evidence="11">
    <location>
        <begin position="31"/>
        <end position="373"/>
    </location>
</feature>
<dbReference type="Pfam" id="PF13206">
    <property type="entry name" value="VSG_B"/>
    <property type="match status" value="1"/>
</dbReference>
<evidence type="ECO:0000256" key="2">
    <source>
        <dbReference type="ARBA" id="ARBA00004609"/>
    </source>
</evidence>
<name>M4SXX8_9TRYP</name>
<protein>
    <submittedName>
        <fullName evidence="13">Variant surface glycoprotein 1125.142</fullName>
    </submittedName>
    <submittedName>
        <fullName evidence="12">Variant surface glycoprotein 358</fullName>
    </submittedName>
</protein>
<feature type="coiled-coil region" evidence="9">
    <location>
        <begin position="345"/>
        <end position="378"/>
    </location>
</feature>
<keyword evidence="7" id="KW-0325">Glycoprotein</keyword>
<dbReference type="InterPro" id="IPR027446">
    <property type="entry name" value="VSG_C_dom_sf"/>
</dbReference>
<evidence type="ECO:0000259" key="10">
    <source>
        <dbReference type="Pfam" id="PF10659"/>
    </source>
</evidence>
<feature type="coiled-coil region" evidence="9">
    <location>
        <begin position="147"/>
        <end position="188"/>
    </location>
</feature>
<dbReference type="VEuPathDB" id="TriTrypDB:Tb1125.11.19130"/>
<evidence type="ECO:0000256" key="3">
    <source>
        <dbReference type="ARBA" id="ARBA00022475"/>
    </source>
</evidence>
<dbReference type="VEuPathDB" id="TriTrypDB:Tb11.0230"/>
<reference evidence="13" key="3">
    <citation type="submission" date="2016-08" db="EMBL/GenBank/DDBJ databases">
        <title>VSG repertoire of Trypanosoma brucei EATRO 1125.</title>
        <authorList>
            <person name="Cross G.A."/>
        </authorList>
    </citation>
    <scope>NUCLEOTIDE SEQUENCE</scope>
    <source>
        <strain evidence="13">EATRO 1125</strain>
    </source>
</reference>
<dbReference type="GO" id="GO:0098552">
    <property type="term" value="C:side of membrane"/>
    <property type="evidence" value="ECO:0007669"/>
    <property type="project" value="UniProtKB-KW"/>
</dbReference>
<dbReference type="InterPro" id="IPR019609">
    <property type="entry name" value="Variant_surf_glycoprt_trypan_C"/>
</dbReference>